<protein>
    <submittedName>
        <fullName evidence="3">Tripartite tricarboxylate transporter family receptor</fullName>
    </submittedName>
</protein>
<dbReference type="RefSeq" id="WP_160142317.1">
    <property type="nucleotide sequence ID" value="NZ_UWPJ01000025.1"/>
</dbReference>
<name>A0A3P4B4G9_9BURK</name>
<dbReference type="InterPro" id="IPR006311">
    <property type="entry name" value="TAT_signal"/>
</dbReference>
<dbReference type="PIRSF" id="PIRSF017082">
    <property type="entry name" value="YflP"/>
    <property type="match status" value="1"/>
</dbReference>
<dbReference type="PROSITE" id="PS51318">
    <property type="entry name" value="TAT"/>
    <property type="match status" value="1"/>
</dbReference>
<evidence type="ECO:0000313" key="3">
    <source>
        <dbReference type="EMBL" id="VCU71189.1"/>
    </source>
</evidence>
<dbReference type="InterPro" id="IPR042100">
    <property type="entry name" value="Bug_dom1"/>
</dbReference>
<keyword evidence="3" id="KW-0675">Receptor</keyword>
<dbReference type="InterPro" id="IPR005064">
    <property type="entry name" value="BUG"/>
</dbReference>
<feature type="signal peptide" evidence="2">
    <location>
        <begin position="1"/>
        <end position="27"/>
    </location>
</feature>
<reference evidence="3 4" key="1">
    <citation type="submission" date="2018-10" db="EMBL/GenBank/DDBJ databases">
        <authorList>
            <person name="Criscuolo A."/>
        </authorList>
    </citation>
    <scope>NUCLEOTIDE SEQUENCE [LARGE SCALE GENOMIC DNA]</scope>
    <source>
        <strain evidence="3">DnA1</strain>
    </source>
</reference>
<dbReference type="PANTHER" id="PTHR42928:SF5">
    <property type="entry name" value="BLR1237 PROTEIN"/>
    <property type="match status" value="1"/>
</dbReference>
<dbReference type="Gene3D" id="3.40.190.150">
    <property type="entry name" value="Bordetella uptake gene, domain 1"/>
    <property type="match status" value="1"/>
</dbReference>
<evidence type="ECO:0000256" key="2">
    <source>
        <dbReference type="SAM" id="SignalP"/>
    </source>
</evidence>
<evidence type="ECO:0000313" key="4">
    <source>
        <dbReference type="Proteomes" id="UP000277294"/>
    </source>
</evidence>
<dbReference type="PANTHER" id="PTHR42928">
    <property type="entry name" value="TRICARBOXYLATE-BINDING PROTEIN"/>
    <property type="match status" value="1"/>
</dbReference>
<feature type="chain" id="PRO_5018301628" evidence="2">
    <location>
        <begin position="28"/>
        <end position="326"/>
    </location>
</feature>
<keyword evidence="4" id="KW-1185">Reference proteome</keyword>
<accession>A0A3P4B4G9</accession>
<organism evidence="3 4">
    <name type="scientific">Pigmentiphaga humi</name>
    <dbReference type="NCBI Taxonomy" id="2478468"/>
    <lineage>
        <taxon>Bacteria</taxon>
        <taxon>Pseudomonadati</taxon>
        <taxon>Pseudomonadota</taxon>
        <taxon>Betaproteobacteria</taxon>
        <taxon>Burkholderiales</taxon>
        <taxon>Alcaligenaceae</taxon>
        <taxon>Pigmentiphaga</taxon>
    </lineage>
</organism>
<keyword evidence="2" id="KW-0732">Signal</keyword>
<dbReference type="Proteomes" id="UP000277294">
    <property type="component" value="Unassembled WGS sequence"/>
</dbReference>
<evidence type="ECO:0000256" key="1">
    <source>
        <dbReference type="ARBA" id="ARBA00006987"/>
    </source>
</evidence>
<comment type="similarity">
    <text evidence="1">Belongs to the UPF0065 (bug) family.</text>
</comment>
<gene>
    <name evidence="3" type="ORF">PIGHUM_03270</name>
</gene>
<dbReference type="Pfam" id="PF03401">
    <property type="entry name" value="TctC"/>
    <property type="match status" value="1"/>
</dbReference>
<proteinExistence type="inferred from homology"/>
<dbReference type="Gene3D" id="3.40.190.10">
    <property type="entry name" value="Periplasmic binding protein-like II"/>
    <property type="match status" value="1"/>
</dbReference>
<dbReference type="AlphaFoldDB" id="A0A3P4B4G9"/>
<dbReference type="CDD" id="cd07012">
    <property type="entry name" value="PBP2_Bug_TTT"/>
    <property type="match status" value="1"/>
</dbReference>
<dbReference type="EMBL" id="UWPJ01000025">
    <property type="protein sequence ID" value="VCU71189.1"/>
    <property type="molecule type" value="Genomic_DNA"/>
</dbReference>
<dbReference type="SUPFAM" id="SSF53850">
    <property type="entry name" value="Periplasmic binding protein-like II"/>
    <property type="match status" value="1"/>
</dbReference>
<sequence>MSHRRSFCVRAAAAAACLTLVPMAALAQSYPERPLRLIAPFPPGGSVDQLARLLSAKLAPQWKQSVVVESRPGAAGAIGVEMAAKAAPDGYTFVLSSPGAIAINQHFRKMPYDAARDLAPVTMIATIPTAIAVHPSVPVQTVADLVALGKGSRQGLLYSVSGTGSQTHLAGELLASMSGAKMNAVAYKGTAPAALAIASGEVNFGISDLTTLMPLVQDRRLRILAVVDAKRPTSAPDVPTVAESGYPDYVASGWVAMFAPAGTPPDIVRKVSQDVGRILNSPEGRQAVIQGGMEPAPGTPEALRAFVAAEIDKWGRVIKSANIKVE</sequence>
<dbReference type="OrthoDB" id="8678477at2"/>